<keyword evidence="7" id="KW-1185">Reference proteome</keyword>
<sequence>MDHSSGVGALEADACLETGMADFNPAAPFAADAFAQLAMELHDAPTVEETVDAVLEFALQAVSCSYAGIALAVRGQRAQVGAVTDSIVETIYQLQIDNGEGPLLTALSERSLLHIPDVSAETRWPEWRAKVETIGIGTVLHVPMRAAEQLVGVLSLYSTKPRAFDRDDEAVAHILARHAAIAVASARYERSMAEAIDARKLVGQAMGILMVKFDVDGDRAFAILKRYSQDTNTKLRDVAQHVIDTRKLPV</sequence>
<evidence type="ECO:0000259" key="5">
    <source>
        <dbReference type="PROSITE" id="PS50921"/>
    </source>
</evidence>
<dbReference type="PROSITE" id="PS50921">
    <property type="entry name" value="ANTAR"/>
    <property type="match status" value="1"/>
</dbReference>
<dbReference type="InterPro" id="IPR012074">
    <property type="entry name" value="GAF_ANTAR"/>
</dbReference>
<dbReference type="InterPro" id="IPR003018">
    <property type="entry name" value="GAF"/>
</dbReference>
<gene>
    <name evidence="6" type="ORF">ACFFGN_00320</name>
</gene>
<dbReference type="Pfam" id="PF13185">
    <property type="entry name" value="GAF_2"/>
    <property type="match status" value="1"/>
</dbReference>
<keyword evidence="2" id="KW-0418">Kinase</keyword>
<proteinExistence type="predicted"/>
<dbReference type="RefSeq" id="WP_380043166.1">
    <property type="nucleotide sequence ID" value="NZ_JBHLTC010000001.1"/>
</dbReference>
<dbReference type="PIRSF" id="PIRSF036625">
    <property type="entry name" value="GAF_ANTAR"/>
    <property type="match status" value="1"/>
</dbReference>
<accession>A0ABV6QFJ2</accession>
<dbReference type="SUPFAM" id="SSF52172">
    <property type="entry name" value="CheY-like"/>
    <property type="match status" value="1"/>
</dbReference>
<comment type="caution">
    <text evidence="6">The sequence shown here is derived from an EMBL/GenBank/DDBJ whole genome shotgun (WGS) entry which is preliminary data.</text>
</comment>
<organism evidence="6 7">
    <name type="scientific">Kribbella deserti</name>
    <dbReference type="NCBI Taxonomy" id="1926257"/>
    <lineage>
        <taxon>Bacteria</taxon>
        <taxon>Bacillati</taxon>
        <taxon>Actinomycetota</taxon>
        <taxon>Actinomycetes</taxon>
        <taxon>Propionibacteriales</taxon>
        <taxon>Kribbellaceae</taxon>
        <taxon>Kribbella</taxon>
    </lineage>
</organism>
<dbReference type="Pfam" id="PF03861">
    <property type="entry name" value="ANTAR"/>
    <property type="match status" value="1"/>
</dbReference>
<protein>
    <submittedName>
        <fullName evidence="6">GAF and ANTAR domain-containing protein</fullName>
    </submittedName>
</protein>
<feature type="domain" description="ANTAR" evidence="5">
    <location>
        <begin position="182"/>
        <end position="243"/>
    </location>
</feature>
<dbReference type="InterPro" id="IPR011006">
    <property type="entry name" value="CheY-like_superfamily"/>
</dbReference>
<keyword evidence="1" id="KW-0808">Transferase</keyword>
<dbReference type="SUPFAM" id="SSF55781">
    <property type="entry name" value="GAF domain-like"/>
    <property type="match status" value="1"/>
</dbReference>
<evidence type="ECO:0000313" key="6">
    <source>
        <dbReference type="EMBL" id="MFC0622487.1"/>
    </source>
</evidence>
<dbReference type="InterPro" id="IPR005561">
    <property type="entry name" value="ANTAR"/>
</dbReference>
<dbReference type="Proteomes" id="UP001589890">
    <property type="component" value="Unassembled WGS sequence"/>
</dbReference>
<evidence type="ECO:0000256" key="2">
    <source>
        <dbReference type="ARBA" id="ARBA00022777"/>
    </source>
</evidence>
<evidence type="ECO:0000256" key="3">
    <source>
        <dbReference type="ARBA" id="ARBA00023015"/>
    </source>
</evidence>
<reference evidence="6 7" key="1">
    <citation type="submission" date="2024-09" db="EMBL/GenBank/DDBJ databases">
        <authorList>
            <person name="Sun Q."/>
            <person name="Mori K."/>
        </authorList>
    </citation>
    <scope>NUCLEOTIDE SEQUENCE [LARGE SCALE GENOMIC DNA]</scope>
    <source>
        <strain evidence="6 7">CGMCC 1.15906</strain>
    </source>
</reference>
<dbReference type="Gene3D" id="3.30.450.40">
    <property type="match status" value="1"/>
</dbReference>
<keyword evidence="4" id="KW-0804">Transcription</keyword>
<evidence type="ECO:0000256" key="4">
    <source>
        <dbReference type="ARBA" id="ARBA00023163"/>
    </source>
</evidence>
<evidence type="ECO:0000256" key="1">
    <source>
        <dbReference type="ARBA" id="ARBA00022679"/>
    </source>
</evidence>
<dbReference type="InterPro" id="IPR036388">
    <property type="entry name" value="WH-like_DNA-bd_sf"/>
</dbReference>
<dbReference type="InterPro" id="IPR029016">
    <property type="entry name" value="GAF-like_dom_sf"/>
</dbReference>
<name>A0ABV6QFJ2_9ACTN</name>
<keyword evidence="3" id="KW-0805">Transcription regulation</keyword>
<dbReference type="EMBL" id="JBHLTC010000001">
    <property type="protein sequence ID" value="MFC0622487.1"/>
    <property type="molecule type" value="Genomic_DNA"/>
</dbReference>
<dbReference type="SMART" id="SM00065">
    <property type="entry name" value="GAF"/>
    <property type="match status" value="1"/>
</dbReference>
<dbReference type="Gene3D" id="1.10.10.10">
    <property type="entry name" value="Winged helix-like DNA-binding domain superfamily/Winged helix DNA-binding domain"/>
    <property type="match status" value="1"/>
</dbReference>
<dbReference type="SMART" id="SM01012">
    <property type="entry name" value="ANTAR"/>
    <property type="match status" value="1"/>
</dbReference>
<evidence type="ECO:0000313" key="7">
    <source>
        <dbReference type="Proteomes" id="UP001589890"/>
    </source>
</evidence>